<feature type="transmembrane region" description="Helical" evidence="1">
    <location>
        <begin position="34"/>
        <end position="55"/>
    </location>
</feature>
<sequence length="380" mass="43655">MSLRGPRLSRKAGDEAIPLPIVIFMDWINQTLHWYFYLLILGMIFFPITSQFFPFTIDRGYAFAKTIAILIISYLVFIGGLTHVLPFQRTSIIGIMLLFAIVSLLITTIKVERKEEKKTKRHAKNVDFFYYHLRRGLRAMTPNFLALVCKKKDTFEHKDSQTVVDVNNKHTMLIFIVIEEILFIAALFFLAFIRGQEPSLRGLEKFMDFGFIKSILRSTYFPPLDMWLSASPTAPQGNPINYYYFGHLTGTMLIKLTNTIPTVGYNLILATIFAQAITIVFSFTINLIHLISPISLIKKIDLLRVVVFGLIGTFIVNLAGNLHTIYIFTGGYPNEKVIPFWQILGSYNPTKYWYPNATRFIPFTIHEFPSYSYVVADLHG</sequence>
<feature type="transmembrane region" description="Helical" evidence="1">
    <location>
        <begin position="267"/>
        <end position="290"/>
    </location>
</feature>
<evidence type="ECO:0000313" key="3">
    <source>
        <dbReference type="Proteomes" id="UP000230802"/>
    </source>
</evidence>
<dbReference type="InterPro" id="IPR018746">
    <property type="entry name" value="DUF2298"/>
</dbReference>
<evidence type="ECO:0000313" key="2">
    <source>
        <dbReference type="EMBL" id="PIP64823.1"/>
    </source>
</evidence>
<organism evidence="2 3">
    <name type="scientific">Candidatus Roizmanbacteria bacterium CG22_combo_CG10-13_8_21_14_all_33_16</name>
    <dbReference type="NCBI Taxonomy" id="1974859"/>
    <lineage>
        <taxon>Bacteria</taxon>
        <taxon>Candidatus Roizmaniibacteriota</taxon>
    </lineage>
</organism>
<protein>
    <submittedName>
        <fullName evidence="2">Uncharacterized protein</fullName>
    </submittedName>
</protein>
<evidence type="ECO:0000256" key="1">
    <source>
        <dbReference type="SAM" id="Phobius"/>
    </source>
</evidence>
<feature type="transmembrane region" description="Helical" evidence="1">
    <location>
        <begin position="67"/>
        <end position="85"/>
    </location>
</feature>
<feature type="transmembrane region" description="Helical" evidence="1">
    <location>
        <begin position="91"/>
        <end position="111"/>
    </location>
</feature>
<dbReference type="EMBL" id="PCTD01000019">
    <property type="protein sequence ID" value="PIP64823.1"/>
    <property type="molecule type" value="Genomic_DNA"/>
</dbReference>
<reference evidence="2 3" key="1">
    <citation type="submission" date="2017-09" db="EMBL/GenBank/DDBJ databases">
        <title>Depth-based differentiation of microbial function through sediment-hosted aquifers and enrichment of novel symbionts in the deep terrestrial subsurface.</title>
        <authorList>
            <person name="Probst A.J."/>
            <person name="Ladd B."/>
            <person name="Jarett J.K."/>
            <person name="Geller-Mcgrath D.E."/>
            <person name="Sieber C.M."/>
            <person name="Emerson J.B."/>
            <person name="Anantharaman K."/>
            <person name="Thomas B.C."/>
            <person name="Malmstrom R."/>
            <person name="Stieglmeier M."/>
            <person name="Klingl A."/>
            <person name="Woyke T."/>
            <person name="Ryan C.M."/>
            <person name="Banfield J.F."/>
        </authorList>
    </citation>
    <scope>NUCLEOTIDE SEQUENCE [LARGE SCALE GENOMIC DNA]</scope>
    <source>
        <strain evidence="2">CG22_combo_CG10-13_8_21_14_all_33_16</strain>
    </source>
</reference>
<keyword evidence="1" id="KW-0472">Membrane</keyword>
<accession>A0A2H0C4J0</accession>
<keyword evidence="1" id="KW-1133">Transmembrane helix</keyword>
<dbReference type="AlphaFoldDB" id="A0A2H0C4J0"/>
<dbReference type="PANTHER" id="PTHR10790:SF51">
    <property type="entry name" value="TETRATRICOPEPTIDE REPEAT PROTEIN"/>
    <property type="match status" value="1"/>
</dbReference>
<dbReference type="Proteomes" id="UP000230802">
    <property type="component" value="Unassembled WGS sequence"/>
</dbReference>
<feature type="non-terminal residue" evidence="2">
    <location>
        <position position="380"/>
    </location>
</feature>
<proteinExistence type="predicted"/>
<feature type="transmembrane region" description="Helical" evidence="1">
    <location>
        <begin position="172"/>
        <end position="193"/>
    </location>
</feature>
<comment type="caution">
    <text evidence="2">The sequence shown here is derived from an EMBL/GenBank/DDBJ whole genome shotgun (WGS) entry which is preliminary data.</text>
</comment>
<name>A0A2H0C4J0_9BACT</name>
<dbReference type="PANTHER" id="PTHR10790">
    <property type="entry name" value="TPR-DOMAIN CONTAINING PROTEIN"/>
    <property type="match status" value="1"/>
</dbReference>
<feature type="transmembrane region" description="Helical" evidence="1">
    <location>
        <begin position="302"/>
        <end position="320"/>
    </location>
</feature>
<keyword evidence="1" id="KW-0812">Transmembrane</keyword>
<gene>
    <name evidence="2" type="ORF">COW96_00405</name>
</gene>
<dbReference type="Pfam" id="PF10060">
    <property type="entry name" value="DUF2298"/>
    <property type="match status" value="1"/>
</dbReference>